<dbReference type="InterPro" id="IPR029030">
    <property type="entry name" value="Caspase-like_dom_sf"/>
</dbReference>
<evidence type="ECO:0008006" key="3">
    <source>
        <dbReference type="Google" id="ProtNLM"/>
    </source>
</evidence>
<evidence type="ECO:0000313" key="2">
    <source>
        <dbReference type="Proteomes" id="UP000285060"/>
    </source>
</evidence>
<name>A0A3R7CZ40_9STRA</name>
<dbReference type="EMBL" id="QUSY01000552">
    <property type="protein sequence ID" value="RHY28641.1"/>
    <property type="molecule type" value="Genomic_DNA"/>
</dbReference>
<dbReference type="SUPFAM" id="SSF52129">
    <property type="entry name" value="Caspase-like"/>
    <property type="match status" value="1"/>
</dbReference>
<gene>
    <name evidence="1" type="ORF">DYB32_005809</name>
</gene>
<dbReference type="AlphaFoldDB" id="A0A3R7CZ40"/>
<proteinExistence type="predicted"/>
<protein>
    <recommendedName>
        <fullName evidence="3">CHAT domain-containing protein</fullName>
    </recommendedName>
</protein>
<reference evidence="1 2" key="1">
    <citation type="submission" date="2018-08" db="EMBL/GenBank/DDBJ databases">
        <title>Aphanomyces genome sequencing and annotation.</title>
        <authorList>
            <person name="Minardi D."/>
            <person name="Oidtmann B."/>
            <person name="Van Der Giezen M."/>
            <person name="Studholme D.J."/>
        </authorList>
    </citation>
    <scope>NUCLEOTIDE SEQUENCE [LARGE SCALE GENOMIC DNA]</scope>
    <source>
        <strain evidence="1 2">NJM0002</strain>
    </source>
</reference>
<evidence type="ECO:0000313" key="1">
    <source>
        <dbReference type="EMBL" id="RHY28641.1"/>
    </source>
</evidence>
<keyword evidence="2" id="KW-1185">Reference proteome</keyword>
<dbReference type="VEuPathDB" id="FungiDB:H310_03594"/>
<accession>A0A3R7CZ40</accession>
<sequence>MCMAVTEVSREVTLSVHFATSDSLRSLMTLGCRALHFSGHGSPQHLYFEDGLGTVHPIPINDLKNLCISKNSPLRLVVVQACYSHNVGAFTRCNVFQVTWALSWVATAFLSCGIPHVIAIKFDQKIEDIASSFVLLPDGADHSEVIFPTLDVKTSAAPTMVPNPTRFPVLWGSTKLPAACPRMLVVLDECDAVISTDADQRSFASVVHNVLTNHFALKLILTARTNIVSDRLQTHGGSPYRLGCLTANKSADLLRRHITRKLSLNEVQLSPLAGTMQHPNPMENLTRVVAAHPLIERTQGLPKAIVQLASRINAASLTLDQLAAQFSTSL</sequence>
<dbReference type="Proteomes" id="UP000285060">
    <property type="component" value="Unassembled WGS sequence"/>
</dbReference>
<organism evidence="1 2">
    <name type="scientific">Aphanomyces invadans</name>
    <dbReference type="NCBI Taxonomy" id="157072"/>
    <lineage>
        <taxon>Eukaryota</taxon>
        <taxon>Sar</taxon>
        <taxon>Stramenopiles</taxon>
        <taxon>Oomycota</taxon>
        <taxon>Saprolegniomycetes</taxon>
        <taxon>Saprolegniales</taxon>
        <taxon>Verrucalvaceae</taxon>
        <taxon>Aphanomyces</taxon>
    </lineage>
</organism>
<comment type="caution">
    <text evidence="1">The sequence shown here is derived from an EMBL/GenBank/DDBJ whole genome shotgun (WGS) entry which is preliminary data.</text>
</comment>